<dbReference type="InterPro" id="IPR000866">
    <property type="entry name" value="AhpC/TSA"/>
</dbReference>
<evidence type="ECO:0000256" key="4">
    <source>
        <dbReference type="ARBA" id="ARBA00023284"/>
    </source>
</evidence>
<name>A0AAP2CH66_9BACT</name>
<proteinExistence type="predicted"/>
<keyword evidence="4" id="KW-0676">Redox-active center</keyword>
<dbReference type="Pfam" id="PF14289">
    <property type="entry name" value="DUF4369"/>
    <property type="match status" value="1"/>
</dbReference>
<dbReference type="EMBL" id="JAHCMY010000001">
    <property type="protein sequence ID" value="MBS9523151.1"/>
    <property type="molecule type" value="Genomic_DNA"/>
</dbReference>
<gene>
    <name evidence="7" type="ORF">KI659_03885</name>
</gene>
<dbReference type="InterPro" id="IPR050553">
    <property type="entry name" value="Thioredoxin_ResA/DsbE_sf"/>
</dbReference>
<dbReference type="GO" id="GO:0016491">
    <property type="term" value="F:oxidoreductase activity"/>
    <property type="evidence" value="ECO:0007669"/>
    <property type="project" value="InterPro"/>
</dbReference>
<evidence type="ECO:0000256" key="5">
    <source>
        <dbReference type="SAM" id="Coils"/>
    </source>
</evidence>
<comment type="subcellular location">
    <subcellularLocation>
        <location evidence="1">Cell envelope</location>
    </subcellularLocation>
</comment>
<dbReference type="Pfam" id="PF00578">
    <property type="entry name" value="AhpC-TSA"/>
    <property type="match status" value="1"/>
</dbReference>
<dbReference type="GO" id="GO:0016209">
    <property type="term" value="F:antioxidant activity"/>
    <property type="evidence" value="ECO:0007669"/>
    <property type="project" value="InterPro"/>
</dbReference>
<keyword evidence="5" id="KW-0175">Coiled coil</keyword>
<dbReference type="Gene3D" id="3.40.30.10">
    <property type="entry name" value="Glutaredoxin"/>
    <property type="match status" value="1"/>
</dbReference>
<evidence type="ECO:0000313" key="8">
    <source>
        <dbReference type="Proteomes" id="UP001319104"/>
    </source>
</evidence>
<dbReference type="GO" id="GO:0017004">
    <property type="term" value="P:cytochrome complex assembly"/>
    <property type="evidence" value="ECO:0007669"/>
    <property type="project" value="UniProtKB-KW"/>
</dbReference>
<dbReference type="InterPro" id="IPR025380">
    <property type="entry name" value="DUF4369"/>
</dbReference>
<protein>
    <submittedName>
        <fullName evidence="7">AhpC/TSA family protein</fullName>
    </submittedName>
</protein>
<evidence type="ECO:0000313" key="7">
    <source>
        <dbReference type="EMBL" id="MBS9523151.1"/>
    </source>
</evidence>
<dbReference type="InterPro" id="IPR013766">
    <property type="entry name" value="Thioredoxin_domain"/>
</dbReference>
<keyword evidence="2" id="KW-0201">Cytochrome c-type biogenesis</keyword>
<dbReference type="PROSITE" id="PS51352">
    <property type="entry name" value="THIOREDOXIN_2"/>
    <property type="match status" value="1"/>
</dbReference>
<evidence type="ECO:0000256" key="3">
    <source>
        <dbReference type="ARBA" id="ARBA00023157"/>
    </source>
</evidence>
<dbReference type="RefSeq" id="WP_213944015.1">
    <property type="nucleotide sequence ID" value="NZ_JAHCMY010000001.1"/>
</dbReference>
<evidence type="ECO:0000256" key="2">
    <source>
        <dbReference type="ARBA" id="ARBA00022748"/>
    </source>
</evidence>
<organism evidence="7 8">
    <name type="scientific">Litoribacter ruber</name>
    <dbReference type="NCBI Taxonomy" id="702568"/>
    <lineage>
        <taxon>Bacteria</taxon>
        <taxon>Pseudomonadati</taxon>
        <taxon>Bacteroidota</taxon>
        <taxon>Cytophagia</taxon>
        <taxon>Cytophagales</taxon>
        <taxon>Cyclobacteriaceae</taxon>
        <taxon>Litoribacter</taxon>
    </lineage>
</organism>
<dbReference type="Proteomes" id="UP001319104">
    <property type="component" value="Unassembled WGS sequence"/>
</dbReference>
<feature type="coiled-coil region" evidence="5">
    <location>
        <begin position="124"/>
        <end position="170"/>
    </location>
</feature>
<sequence>MSTFKNNVLFAAIILLAFACSTDKEKSFDGEVVISGSFQNQPEGALILSQYKDNSKETIDSIAVGSDGKFEYTLSLDGPGFYDLNLMNRQNIRLALYNEDVEIKHDFNSSEKPDISGSTDTDQLKKIDRLTEEYQEEVNQLNSQYYEAMNANNQERIKEIQEKAMGLEGRQSEKVKAAIQDMDGSFASLAAIGMINPRSDFQFLDSVVNDLDQRYPNTRMITTLKSQLDDMRALSIGQPAPEISLPNPEGQTVNLSDLRGNYVLIDFWAAWCKPCREENPNVVRLYNKYNEKGFEVFGVSLDRTREAWLRGIKEDGLPWTQVSDLQYFNSEAASLYQINAIPATYLIDPDGNIIAKDLRGPSLENKLSELFD</sequence>
<feature type="domain" description="Thioredoxin" evidence="6">
    <location>
        <begin position="234"/>
        <end position="372"/>
    </location>
</feature>
<evidence type="ECO:0000256" key="1">
    <source>
        <dbReference type="ARBA" id="ARBA00004196"/>
    </source>
</evidence>
<dbReference type="PROSITE" id="PS51257">
    <property type="entry name" value="PROKAR_LIPOPROTEIN"/>
    <property type="match status" value="1"/>
</dbReference>
<dbReference type="AlphaFoldDB" id="A0AAP2CH66"/>
<dbReference type="GO" id="GO:0030313">
    <property type="term" value="C:cell envelope"/>
    <property type="evidence" value="ECO:0007669"/>
    <property type="project" value="UniProtKB-SubCell"/>
</dbReference>
<dbReference type="PANTHER" id="PTHR42852:SF6">
    <property type="entry name" value="THIOL:DISULFIDE INTERCHANGE PROTEIN DSBE"/>
    <property type="match status" value="1"/>
</dbReference>
<dbReference type="SUPFAM" id="SSF52833">
    <property type="entry name" value="Thioredoxin-like"/>
    <property type="match status" value="1"/>
</dbReference>
<comment type="caution">
    <text evidence="7">The sequence shown here is derived from an EMBL/GenBank/DDBJ whole genome shotgun (WGS) entry which is preliminary data.</text>
</comment>
<dbReference type="InterPro" id="IPR036249">
    <property type="entry name" value="Thioredoxin-like_sf"/>
</dbReference>
<keyword evidence="3" id="KW-1015">Disulfide bond</keyword>
<accession>A0AAP2CH66</accession>
<evidence type="ECO:0000259" key="6">
    <source>
        <dbReference type="PROSITE" id="PS51352"/>
    </source>
</evidence>
<dbReference type="PANTHER" id="PTHR42852">
    <property type="entry name" value="THIOL:DISULFIDE INTERCHANGE PROTEIN DSBE"/>
    <property type="match status" value="1"/>
</dbReference>
<keyword evidence="8" id="KW-1185">Reference proteome</keyword>
<reference evidence="7 8" key="1">
    <citation type="submission" date="2021-05" db="EMBL/GenBank/DDBJ databases">
        <authorList>
            <person name="Zhang Z.D."/>
            <person name="Osman G."/>
        </authorList>
    </citation>
    <scope>NUCLEOTIDE SEQUENCE [LARGE SCALE GENOMIC DNA]</scope>
    <source>
        <strain evidence="7 8">KCTC 32217</strain>
    </source>
</reference>
<dbReference type="CDD" id="cd02966">
    <property type="entry name" value="TlpA_like_family"/>
    <property type="match status" value="1"/>
</dbReference>